<keyword evidence="1" id="KW-0175">Coiled coil</keyword>
<proteinExistence type="predicted"/>
<dbReference type="AlphaFoldDB" id="A0A518AU04"/>
<dbReference type="InterPro" id="IPR019934">
    <property type="entry name" value="CHP03545"/>
</dbReference>
<dbReference type="Proteomes" id="UP000315750">
    <property type="component" value="Chromosome"/>
</dbReference>
<evidence type="ECO:0008006" key="4">
    <source>
        <dbReference type="Google" id="ProtNLM"/>
    </source>
</evidence>
<dbReference type="NCBIfam" id="TIGR03545">
    <property type="entry name" value="TIGR03545 family protein"/>
    <property type="match status" value="1"/>
</dbReference>
<protein>
    <recommendedName>
        <fullName evidence="4">TIGR03545 family protein</fullName>
    </recommendedName>
</protein>
<evidence type="ECO:0000256" key="1">
    <source>
        <dbReference type="SAM" id="Coils"/>
    </source>
</evidence>
<evidence type="ECO:0000313" key="3">
    <source>
        <dbReference type="Proteomes" id="UP000315750"/>
    </source>
</evidence>
<feature type="coiled-coil region" evidence="1">
    <location>
        <begin position="180"/>
        <end position="242"/>
    </location>
</feature>
<keyword evidence="3" id="KW-1185">Reference proteome</keyword>
<name>A0A518AU04_9BACT</name>
<dbReference type="RefSeq" id="WP_145249829.1">
    <property type="nucleotide sequence ID" value="NZ_CP036278.1"/>
</dbReference>
<dbReference type="KEGG" id="amuc:Pan181_44360"/>
<dbReference type="OrthoDB" id="231813at2"/>
<organism evidence="2 3">
    <name type="scientific">Aeoliella mucimassa</name>
    <dbReference type="NCBI Taxonomy" id="2527972"/>
    <lineage>
        <taxon>Bacteria</taxon>
        <taxon>Pseudomonadati</taxon>
        <taxon>Planctomycetota</taxon>
        <taxon>Planctomycetia</taxon>
        <taxon>Pirellulales</taxon>
        <taxon>Lacipirellulaceae</taxon>
        <taxon>Aeoliella</taxon>
    </lineage>
</organism>
<accession>A0A518AU04</accession>
<evidence type="ECO:0000313" key="2">
    <source>
        <dbReference type="EMBL" id="QDU58203.1"/>
    </source>
</evidence>
<gene>
    <name evidence="2" type="ORF">Pan181_44360</name>
</gene>
<reference evidence="2 3" key="1">
    <citation type="submission" date="2019-02" db="EMBL/GenBank/DDBJ databases">
        <title>Deep-cultivation of Planctomycetes and their phenomic and genomic characterization uncovers novel biology.</title>
        <authorList>
            <person name="Wiegand S."/>
            <person name="Jogler M."/>
            <person name="Boedeker C."/>
            <person name="Pinto D."/>
            <person name="Vollmers J."/>
            <person name="Rivas-Marin E."/>
            <person name="Kohn T."/>
            <person name="Peeters S.H."/>
            <person name="Heuer A."/>
            <person name="Rast P."/>
            <person name="Oberbeckmann S."/>
            <person name="Bunk B."/>
            <person name="Jeske O."/>
            <person name="Meyerdierks A."/>
            <person name="Storesund J.E."/>
            <person name="Kallscheuer N."/>
            <person name="Luecker S."/>
            <person name="Lage O.M."/>
            <person name="Pohl T."/>
            <person name="Merkel B.J."/>
            <person name="Hornburger P."/>
            <person name="Mueller R.-W."/>
            <person name="Bruemmer F."/>
            <person name="Labrenz M."/>
            <person name="Spormann A.M."/>
            <person name="Op den Camp H."/>
            <person name="Overmann J."/>
            <person name="Amann R."/>
            <person name="Jetten M.S.M."/>
            <person name="Mascher T."/>
            <person name="Medema M.H."/>
            <person name="Devos D.P."/>
            <person name="Kaster A.-K."/>
            <person name="Ovreas L."/>
            <person name="Rohde M."/>
            <person name="Galperin M.Y."/>
            <person name="Jogler C."/>
        </authorList>
    </citation>
    <scope>NUCLEOTIDE SEQUENCE [LARGE SCALE GENOMIC DNA]</scope>
    <source>
        <strain evidence="2 3">Pan181</strain>
    </source>
</reference>
<dbReference type="EMBL" id="CP036278">
    <property type="protein sequence ID" value="QDU58203.1"/>
    <property type="molecule type" value="Genomic_DNA"/>
</dbReference>
<sequence>MRFLRFSYIIPRVIFLIALLLLTEVGSGYLLRWGIVSTGESSIGAKVDVESVKASLLDTRVLMQNIAIANPKSPMRNLVEADRVEIDLNTNALLRKKVIADYAVISGLAFDTERTTSGELPATPEELEQQAAESWLAPMAKEAGGAWLTQLESRLTTDLEQQFESVRLAEELGQRWPQKYKDLEAKAKSIKADAKQLEQDVRTAKQNPLRHVDFLAQVPQRLKAMEQSIRQLKNEIALLPDQLAKDREAVAAAREHDEQLIRQQLKLDEIDSQQLTEYLLGNSISDPLYQTIAWVKWARTMVPPRGHKTVESTATRGEDVLFAGVEHLPNVLLKAARIDGTARISGQPVELVGMVRDWTNQPELHTKPTTVEFKTKGGLPLSVVATFDRTDEVPRDEVVCSTSDLLLPAQAFGKTGKLQLALEPSRANISLAFHLEGDNLDGQVEIVQTGLQLTPTIAVGRLSDQLQSSLASNLSGVNSATTTVSLTGTLDDPSAKLDSTLGTALASAFKKSATDLVAGERDRLVAQARQKTDAQMAKINGQFAEFQAKVTSELDGPRQIVNNLLGTGSDTQVGRSPFGQLFK</sequence>